<dbReference type="OrthoDB" id="5988181at2759"/>
<name>A0A2Z6MH28_TRISU</name>
<accession>A0A2Z6MH28</accession>
<sequence>MEYKSVRFQILYVLDFHRTRYFRETTRTKRDAKNLASRSIILSFIGIHLIVEHLYDNEYVLPVKDIAQSHKHLQELDGKDIVNVVATDNMIQIEIVYHEPEPNISKYQQLEIPTHEPIPEATKSSNGFQQPNVALPIDNVISAKKRRRNNYKANKRVQLAVAQ</sequence>
<evidence type="ECO:0000313" key="1">
    <source>
        <dbReference type="EMBL" id="GAU31101.1"/>
    </source>
</evidence>
<dbReference type="AlphaFoldDB" id="A0A2Z6MH28"/>
<reference evidence="2" key="1">
    <citation type="journal article" date="2017" name="Front. Plant Sci.">
        <title>Climate Clever Clovers: New Paradigm to Reduce the Environmental Footprint of Ruminants by Breeding Low Methanogenic Forages Utilizing Haplotype Variation.</title>
        <authorList>
            <person name="Kaur P."/>
            <person name="Appels R."/>
            <person name="Bayer P.E."/>
            <person name="Keeble-Gagnere G."/>
            <person name="Wang J."/>
            <person name="Hirakawa H."/>
            <person name="Shirasawa K."/>
            <person name="Vercoe P."/>
            <person name="Stefanova K."/>
            <person name="Durmic Z."/>
            <person name="Nichols P."/>
            <person name="Revell C."/>
            <person name="Isobe S.N."/>
            <person name="Edwards D."/>
            <person name="Erskine W."/>
        </authorList>
    </citation>
    <scope>NUCLEOTIDE SEQUENCE [LARGE SCALE GENOMIC DNA]</scope>
    <source>
        <strain evidence="2">cv. Daliak</strain>
    </source>
</reference>
<evidence type="ECO:0000313" key="2">
    <source>
        <dbReference type="Proteomes" id="UP000242715"/>
    </source>
</evidence>
<dbReference type="Proteomes" id="UP000242715">
    <property type="component" value="Unassembled WGS sequence"/>
</dbReference>
<protein>
    <submittedName>
        <fullName evidence="1">Uncharacterized protein</fullName>
    </submittedName>
</protein>
<keyword evidence="2" id="KW-1185">Reference proteome</keyword>
<gene>
    <name evidence="1" type="ORF">TSUD_212080</name>
</gene>
<proteinExistence type="predicted"/>
<dbReference type="EMBL" id="DF973446">
    <property type="protein sequence ID" value="GAU31101.1"/>
    <property type="molecule type" value="Genomic_DNA"/>
</dbReference>
<organism evidence="1 2">
    <name type="scientific">Trifolium subterraneum</name>
    <name type="common">Subterranean clover</name>
    <dbReference type="NCBI Taxonomy" id="3900"/>
    <lineage>
        <taxon>Eukaryota</taxon>
        <taxon>Viridiplantae</taxon>
        <taxon>Streptophyta</taxon>
        <taxon>Embryophyta</taxon>
        <taxon>Tracheophyta</taxon>
        <taxon>Spermatophyta</taxon>
        <taxon>Magnoliopsida</taxon>
        <taxon>eudicotyledons</taxon>
        <taxon>Gunneridae</taxon>
        <taxon>Pentapetalae</taxon>
        <taxon>rosids</taxon>
        <taxon>fabids</taxon>
        <taxon>Fabales</taxon>
        <taxon>Fabaceae</taxon>
        <taxon>Papilionoideae</taxon>
        <taxon>50 kb inversion clade</taxon>
        <taxon>NPAAA clade</taxon>
        <taxon>Hologalegina</taxon>
        <taxon>IRL clade</taxon>
        <taxon>Trifolieae</taxon>
        <taxon>Trifolium</taxon>
    </lineage>
</organism>